<accession>A0ABV6R0Y3</accession>
<feature type="domain" description="DNA endonuclease I-HmuI-like NUMOD-like" evidence="1">
    <location>
        <begin position="261"/>
        <end position="292"/>
    </location>
</feature>
<keyword evidence="2" id="KW-0255">Endonuclease</keyword>
<evidence type="ECO:0000313" key="2">
    <source>
        <dbReference type="EMBL" id="MFC0633282.1"/>
    </source>
</evidence>
<protein>
    <submittedName>
        <fullName evidence="2">HNH endonuclease signature motif containing protein</fullName>
    </submittedName>
</protein>
<evidence type="ECO:0000259" key="1">
    <source>
        <dbReference type="Pfam" id="PF22083"/>
    </source>
</evidence>
<keyword evidence="2" id="KW-0540">Nuclease</keyword>
<dbReference type="GO" id="GO:0004519">
    <property type="term" value="F:endonuclease activity"/>
    <property type="evidence" value="ECO:0007669"/>
    <property type="project" value="UniProtKB-KW"/>
</dbReference>
<name>A0ABV6R0Y3_9CAUL</name>
<sequence>MDYERIYRAFIADRRGREADLAGYSEKHHIKPRALGGTDEPANLIRLSAEDHFFAHLLLAKIHGGKLWAPIAFMVGGDRKSWTVRRSRREYGWARRSLALALSGEGHHAFDREVRRLRHKDGRTWAGLQSEMIGLGLSKSMANMLIKGRVNSAEGWFLADREEPRRDGVHHPAYRAESFSWLHTDGRRFTGTAFDLAAEFGLNRMKTANVRAGRQRSYAGWYIDGRPPATVGRGAKGAVPVGERGVVAVALAHQDGRAFVGSRRQAAESLGLSRGNLNMVINGQRAHTKGWSLAT</sequence>
<reference evidence="2 3" key="1">
    <citation type="submission" date="2024-09" db="EMBL/GenBank/DDBJ databases">
        <authorList>
            <person name="Sun Q."/>
            <person name="Mori K."/>
        </authorList>
    </citation>
    <scope>NUCLEOTIDE SEQUENCE [LARGE SCALE GENOMIC DNA]</scope>
    <source>
        <strain evidence="2 3">NCAIM B.02621</strain>
    </source>
</reference>
<dbReference type="Pfam" id="PF22083">
    <property type="entry name" value="I-HmuI_NUMOD-like"/>
    <property type="match status" value="1"/>
</dbReference>
<dbReference type="EMBL" id="JBHLSW010000003">
    <property type="protein sequence ID" value="MFC0633282.1"/>
    <property type="molecule type" value="Genomic_DNA"/>
</dbReference>
<evidence type="ECO:0000313" key="3">
    <source>
        <dbReference type="Proteomes" id="UP001589906"/>
    </source>
</evidence>
<keyword evidence="2" id="KW-0378">Hydrolase</keyword>
<dbReference type="InterPro" id="IPR003615">
    <property type="entry name" value="HNH_nuc"/>
</dbReference>
<dbReference type="SUPFAM" id="SSF64496">
    <property type="entry name" value="DNA-binding domain of intron-encoded endonucleases"/>
    <property type="match status" value="1"/>
</dbReference>
<comment type="caution">
    <text evidence="2">The sequence shown here is derived from an EMBL/GenBank/DDBJ whole genome shotgun (WGS) entry which is preliminary data.</text>
</comment>
<dbReference type="CDD" id="cd00085">
    <property type="entry name" value="HNHc"/>
    <property type="match status" value="1"/>
</dbReference>
<dbReference type="InterPro" id="IPR054307">
    <property type="entry name" value="I-HmuI_NUMOD-like"/>
</dbReference>
<proteinExistence type="predicted"/>
<dbReference type="RefSeq" id="WP_376834989.1">
    <property type="nucleotide sequence ID" value="NZ_JBHLSW010000003.1"/>
</dbReference>
<keyword evidence="3" id="KW-1185">Reference proteome</keyword>
<organism evidence="2 3">
    <name type="scientific">Brevundimonas balnearis</name>
    <dbReference type="NCBI Taxonomy" id="1572858"/>
    <lineage>
        <taxon>Bacteria</taxon>
        <taxon>Pseudomonadati</taxon>
        <taxon>Pseudomonadota</taxon>
        <taxon>Alphaproteobacteria</taxon>
        <taxon>Caulobacterales</taxon>
        <taxon>Caulobacteraceae</taxon>
        <taxon>Brevundimonas</taxon>
    </lineage>
</organism>
<dbReference type="Proteomes" id="UP001589906">
    <property type="component" value="Unassembled WGS sequence"/>
</dbReference>
<gene>
    <name evidence="2" type="ORF">ACFFGE_05235</name>
</gene>